<dbReference type="CDD" id="cd05966">
    <property type="entry name" value="ACS"/>
    <property type="match status" value="1"/>
</dbReference>
<dbReference type="Gene3D" id="3.30.300.30">
    <property type="match status" value="1"/>
</dbReference>
<proteinExistence type="inferred from homology"/>
<gene>
    <name evidence="11" type="primary">acs</name>
    <name evidence="11" type="ORF">BZL30_3388</name>
</gene>
<comment type="caution">
    <text evidence="11">The sequence shown here is derived from an EMBL/GenBank/DDBJ whole genome shotgun (WGS) entry which is preliminary data.</text>
</comment>
<protein>
    <recommendedName>
        <fullName evidence="2 7">Acetate--CoA ligase</fullName>
        <ecNumber evidence="2 7">6.2.1.1</ecNumber>
    </recommendedName>
</protein>
<keyword evidence="3 11" id="KW-0436">Ligase</keyword>
<evidence type="ECO:0000256" key="4">
    <source>
        <dbReference type="ARBA" id="ARBA00022741"/>
    </source>
</evidence>
<dbReference type="InterPro" id="IPR032387">
    <property type="entry name" value="ACAS_N"/>
</dbReference>
<dbReference type="Proteomes" id="UP000189229">
    <property type="component" value="Unassembled WGS sequence"/>
</dbReference>
<feature type="domain" description="AMP-dependent synthetase/ligase" evidence="8">
    <location>
        <begin position="84"/>
        <end position="481"/>
    </location>
</feature>
<evidence type="ECO:0000259" key="9">
    <source>
        <dbReference type="Pfam" id="PF13193"/>
    </source>
</evidence>
<dbReference type="AntiFam" id="ANF00178">
    <property type="entry name" value="Shadow ORF (opposite dhbF)"/>
</dbReference>
<evidence type="ECO:0000256" key="2">
    <source>
        <dbReference type="ARBA" id="ARBA00013275"/>
    </source>
</evidence>
<evidence type="ECO:0000256" key="6">
    <source>
        <dbReference type="ARBA" id="ARBA00022990"/>
    </source>
</evidence>
<keyword evidence="5" id="KW-0067">ATP-binding</keyword>
<evidence type="ECO:0000259" key="8">
    <source>
        <dbReference type="Pfam" id="PF00501"/>
    </source>
</evidence>
<keyword evidence="6" id="KW-0007">Acetylation</keyword>
<evidence type="ECO:0000313" key="11">
    <source>
        <dbReference type="EMBL" id="OOK76026.1"/>
    </source>
</evidence>
<dbReference type="AlphaFoldDB" id="A0A1V3XBB8"/>
<name>A0A1V3XBB8_MYCKA</name>
<evidence type="ECO:0000313" key="12">
    <source>
        <dbReference type="Proteomes" id="UP000189229"/>
    </source>
</evidence>
<dbReference type="GO" id="GO:0019427">
    <property type="term" value="P:acetyl-CoA biosynthetic process from acetate"/>
    <property type="evidence" value="ECO:0007669"/>
    <property type="project" value="UniProtKB-UniRule"/>
</dbReference>
<dbReference type="InterPro" id="IPR025110">
    <property type="entry name" value="AMP-bd_C"/>
</dbReference>
<evidence type="ECO:0000256" key="3">
    <source>
        <dbReference type="ARBA" id="ARBA00022598"/>
    </source>
</evidence>
<accession>A0A1V3XBB8</accession>
<dbReference type="EMBL" id="MVBM01000003">
    <property type="protein sequence ID" value="OOK76026.1"/>
    <property type="molecule type" value="Genomic_DNA"/>
</dbReference>
<dbReference type="Pfam" id="PF00501">
    <property type="entry name" value="AMP-binding"/>
    <property type="match status" value="1"/>
</dbReference>
<dbReference type="Pfam" id="PF13193">
    <property type="entry name" value="AMP-binding_C"/>
    <property type="match status" value="1"/>
</dbReference>
<dbReference type="NCBIfam" id="TIGR02188">
    <property type="entry name" value="Ac_CoA_lig_AcsA"/>
    <property type="match status" value="1"/>
</dbReference>
<feature type="domain" description="AMP-binding enzyme C-terminal" evidence="9">
    <location>
        <begin position="536"/>
        <end position="599"/>
    </location>
</feature>
<dbReference type="InterPro" id="IPR000873">
    <property type="entry name" value="AMP-dep_synth/lig_dom"/>
</dbReference>
<evidence type="ECO:0000259" key="10">
    <source>
        <dbReference type="Pfam" id="PF16177"/>
    </source>
</evidence>
<organism evidence="11 12">
    <name type="scientific">Mycobacterium kansasii</name>
    <dbReference type="NCBI Taxonomy" id="1768"/>
    <lineage>
        <taxon>Bacteria</taxon>
        <taxon>Bacillati</taxon>
        <taxon>Actinomycetota</taxon>
        <taxon>Actinomycetes</taxon>
        <taxon>Mycobacteriales</taxon>
        <taxon>Mycobacteriaceae</taxon>
        <taxon>Mycobacterium</taxon>
    </lineage>
</organism>
<dbReference type="InterPro" id="IPR045851">
    <property type="entry name" value="AMP-bd_C_sf"/>
</dbReference>
<dbReference type="InterPro" id="IPR020845">
    <property type="entry name" value="AMP-binding_CS"/>
</dbReference>
<keyword evidence="4" id="KW-0547">Nucleotide-binding</keyword>
<reference evidence="11 12" key="1">
    <citation type="submission" date="2017-02" db="EMBL/GenBank/DDBJ databases">
        <title>Complete genome sequences of Mycobacterium kansasii strains isolated from rhesus macaques.</title>
        <authorList>
            <person name="Panda A."/>
            <person name="Nagaraj S."/>
            <person name="Zhao X."/>
            <person name="Tettelin H."/>
            <person name="Detolla L.J."/>
        </authorList>
    </citation>
    <scope>NUCLEOTIDE SEQUENCE [LARGE SCALE GENOMIC DNA]</scope>
    <source>
        <strain evidence="11 12">11-3813</strain>
    </source>
</reference>
<dbReference type="InterPro" id="IPR042099">
    <property type="entry name" value="ANL_N_sf"/>
</dbReference>
<comment type="similarity">
    <text evidence="1">Belongs to the ATP-dependent AMP-binding enzyme family.</text>
</comment>
<dbReference type="FunFam" id="3.40.50.12780:FF:000001">
    <property type="entry name" value="Acetyl-coenzyme A synthetase"/>
    <property type="match status" value="1"/>
</dbReference>
<sequence>MTETEVPSAYPPPQHFVEQANAREDLYREAAEDRLGFWAKQADRLSWATPFTEVLDWSDAPFAKWFVGGKLNVAYNCLDRHVEAGHGDRVAIHWEGEPTDHRRTLTYSDLLTQVCKAANALTGLGLVAGDRVAIYMPLVPEAVIAMLACARLGIMHTVVFGGFTAHALRARIADAQAKVLITTDGQYRRGKPMPLKDAADEAVNDPDSPIEHVVVVRRTGVDVAWNDDRDLWWHDVVDRAAAQHTPEAFDSEQPLFLLYTSGTTGKPKGILHTSGGYLTQSCYTMHTIFDVKPQTDVFWCTADIGWVTGHTYGVYGPLSAGVTEVLYEGTPNTPDEHRHFQLIERYGVTIYYTAPTLIRTFMKWGREIPDSHDLSSLRLLGSVGEPINPEAWRWYREVIGAGRTPVVDTWWQTETGSSMISPLPGVAAAKPGSAMTPLPGVSAKIVDDHGDPLGPDTESDEHVTGYLVLDQPWPSMLRGIWGDPARYHYAYWSKFADKGYYFAGDGARIDPDGAIWILGRIDDVMNVSGHRISTAEVESALVGHSGVAEAAVVGVTDETTTQAICAFVVLRANYQPHDGTVEELRSEVAREISPIARPVRSMWCPNSRRPVAAKSCAGCCATSPKTGNWVTRRRCWTPACSTRSGPRNSSWLREALATKAAAALAGCEAEFGDCRQPSLWVGRHQRQQHFQLLDDGFDNGRAEEGGAIFNHPADPGGLTGVGELFGKRQQEIHSRGFRVHRNRGDVQLAQYELGGFVVLPCQQDLSQRSRRCRARGVDPVDENSIGHVLVAERFQAAHTNLVQQVCEVEVTGHLGAQQHDVDEDADQIIEPRVAATGDHDTHNDVAAAGK</sequence>
<dbReference type="PROSITE" id="PS00455">
    <property type="entry name" value="AMP_BINDING"/>
    <property type="match status" value="1"/>
</dbReference>
<dbReference type="NCBIfam" id="NF001208">
    <property type="entry name" value="PRK00174.1"/>
    <property type="match status" value="1"/>
</dbReference>
<evidence type="ECO:0000256" key="7">
    <source>
        <dbReference type="NCBIfam" id="TIGR02188"/>
    </source>
</evidence>
<dbReference type="EC" id="6.2.1.1" evidence="2 7"/>
<dbReference type="PANTHER" id="PTHR24095:SF14">
    <property type="entry name" value="ACETYL-COENZYME A SYNTHETASE 1"/>
    <property type="match status" value="1"/>
</dbReference>
<dbReference type="SUPFAM" id="SSF56801">
    <property type="entry name" value="Acetyl-CoA synthetase-like"/>
    <property type="match status" value="1"/>
</dbReference>
<dbReference type="PANTHER" id="PTHR24095">
    <property type="entry name" value="ACETYL-COENZYME A SYNTHETASE"/>
    <property type="match status" value="1"/>
</dbReference>
<dbReference type="GO" id="GO:0005524">
    <property type="term" value="F:ATP binding"/>
    <property type="evidence" value="ECO:0007669"/>
    <property type="project" value="UniProtKB-KW"/>
</dbReference>
<dbReference type="GO" id="GO:0005829">
    <property type="term" value="C:cytosol"/>
    <property type="evidence" value="ECO:0007669"/>
    <property type="project" value="TreeGrafter"/>
</dbReference>
<feature type="domain" description="Acetyl-coenzyme A synthetase N-terminal" evidence="10">
    <location>
        <begin position="24"/>
        <end position="77"/>
    </location>
</feature>
<evidence type="ECO:0000256" key="1">
    <source>
        <dbReference type="ARBA" id="ARBA00006432"/>
    </source>
</evidence>
<dbReference type="Pfam" id="PF16177">
    <property type="entry name" value="ACAS_N"/>
    <property type="match status" value="1"/>
</dbReference>
<evidence type="ECO:0000256" key="5">
    <source>
        <dbReference type="ARBA" id="ARBA00022840"/>
    </source>
</evidence>
<dbReference type="GO" id="GO:0016208">
    <property type="term" value="F:AMP binding"/>
    <property type="evidence" value="ECO:0007669"/>
    <property type="project" value="InterPro"/>
</dbReference>
<dbReference type="InterPro" id="IPR011904">
    <property type="entry name" value="Ac_CoA_lig"/>
</dbReference>
<dbReference type="GO" id="GO:0003987">
    <property type="term" value="F:acetate-CoA ligase activity"/>
    <property type="evidence" value="ECO:0007669"/>
    <property type="project" value="UniProtKB-UniRule"/>
</dbReference>
<dbReference type="Gene3D" id="3.40.50.12780">
    <property type="entry name" value="N-terminal domain of ligase-like"/>
    <property type="match status" value="1"/>
</dbReference>